<organism evidence="2 3">
    <name type="scientific">Thalassobacillus hwangdonensis</name>
    <dbReference type="NCBI Taxonomy" id="546108"/>
    <lineage>
        <taxon>Bacteria</taxon>
        <taxon>Bacillati</taxon>
        <taxon>Bacillota</taxon>
        <taxon>Bacilli</taxon>
        <taxon>Bacillales</taxon>
        <taxon>Bacillaceae</taxon>
        <taxon>Thalassobacillus</taxon>
    </lineage>
</organism>
<feature type="domain" description="ABC1 atypical kinase-like" evidence="1">
    <location>
        <begin position="70"/>
        <end position="147"/>
    </location>
</feature>
<dbReference type="Gene3D" id="1.10.510.10">
    <property type="entry name" value="Transferase(Phosphotransferase) domain 1"/>
    <property type="match status" value="1"/>
</dbReference>
<dbReference type="SUPFAM" id="SSF56112">
    <property type="entry name" value="Protein kinase-like (PK-like)"/>
    <property type="match status" value="1"/>
</dbReference>
<protein>
    <submittedName>
        <fullName evidence="2">AarF/UbiB family protein</fullName>
    </submittedName>
</protein>
<evidence type="ECO:0000313" key="2">
    <source>
        <dbReference type="EMBL" id="MFD1020444.1"/>
    </source>
</evidence>
<evidence type="ECO:0000313" key="3">
    <source>
        <dbReference type="Proteomes" id="UP001596990"/>
    </source>
</evidence>
<name>A0ABW3L2Y8_9BACI</name>
<comment type="caution">
    <text evidence="2">The sequence shown here is derived from an EMBL/GenBank/DDBJ whole genome shotgun (WGS) entry which is preliminary data.</text>
</comment>
<accession>A0ABW3L2Y8</accession>
<dbReference type="PANTHER" id="PTHR37171">
    <property type="entry name" value="SERINE/THREONINE-PROTEIN KINASE YRZF-RELATED"/>
    <property type="match status" value="1"/>
</dbReference>
<dbReference type="InterPro" id="IPR004147">
    <property type="entry name" value="ABC1_dom"/>
</dbReference>
<dbReference type="Pfam" id="PF03109">
    <property type="entry name" value="ABC1"/>
    <property type="match status" value="1"/>
</dbReference>
<dbReference type="PANTHER" id="PTHR37171:SF1">
    <property type="entry name" value="SERINE_THREONINE-PROTEIN KINASE YRZF-RELATED"/>
    <property type="match status" value="1"/>
</dbReference>
<dbReference type="Proteomes" id="UP001596990">
    <property type="component" value="Unassembled WGS sequence"/>
</dbReference>
<keyword evidence="3" id="KW-1185">Reference proteome</keyword>
<dbReference type="InterPro" id="IPR011009">
    <property type="entry name" value="Kinase-like_dom_sf"/>
</dbReference>
<proteinExistence type="predicted"/>
<gene>
    <name evidence="2" type="ORF">ACFQ2J_14750</name>
</gene>
<sequence>MMRHMEELIQEVVIERDTVIGYPAAFRYVAAGRSAAVFFDHVEQKAVKVYFPSYEHLAEQEAAIYEQLSNPIYFPQIYEVGDNYLVMEYIEGKTLYDCLVEGVTITPDMIRRVDDILEYAVSKGLNPSDTHLKNIILTKDGTIKVIDVVRFTQKEVCEQWPDIKKAYYLYYQKRFFPKKYPRTLIELIIYLYRSNLLPI</sequence>
<dbReference type="EMBL" id="JBHTKL010000005">
    <property type="protein sequence ID" value="MFD1020444.1"/>
    <property type="molecule type" value="Genomic_DNA"/>
</dbReference>
<dbReference type="InterPro" id="IPR052396">
    <property type="entry name" value="Meiotic_Drive_Suppr_Kinase"/>
</dbReference>
<reference evidence="3" key="1">
    <citation type="journal article" date="2019" name="Int. J. Syst. Evol. Microbiol.">
        <title>The Global Catalogue of Microorganisms (GCM) 10K type strain sequencing project: providing services to taxonomists for standard genome sequencing and annotation.</title>
        <authorList>
            <consortium name="The Broad Institute Genomics Platform"/>
            <consortium name="The Broad Institute Genome Sequencing Center for Infectious Disease"/>
            <person name="Wu L."/>
            <person name="Ma J."/>
        </authorList>
    </citation>
    <scope>NUCLEOTIDE SEQUENCE [LARGE SCALE GENOMIC DNA]</scope>
    <source>
        <strain evidence="3">CCUG 56607</strain>
    </source>
</reference>
<evidence type="ECO:0000259" key="1">
    <source>
        <dbReference type="Pfam" id="PF03109"/>
    </source>
</evidence>